<evidence type="ECO:0000256" key="4">
    <source>
        <dbReference type="ARBA" id="ARBA00023125"/>
    </source>
</evidence>
<dbReference type="Gene3D" id="3.40.50.2300">
    <property type="match status" value="1"/>
</dbReference>
<keyword evidence="2" id="KW-0902">Two-component regulatory system</keyword>
<keyword evidence="4" id="KW-0238">DNA-binding</keyword>
<dbReference type="SUPFAM" id="SSF52172">
    <property type="entry name" value="CheY-like"/>
    <property type="match status" value="1"/>
</dbReference>
<dbReference type="SUPFAM" id="SSF55874">
    <property type="entry name" value="ATPase domain of HSP90 chaperone/DNA topoisomerase II/histidine kinase"/>
    <property type="match status" value="1"/>
</dbReference>
<keyword evidence="5" id="KW-0804">Transcription</keyword>
<dbReference type="PANTHER" id="PTHR48111">
    <property type="entry name" value="REGULATOR OF RPOS"/>
    <property type="match status" value="1"/>
</dbReference>
<keyword evidence="1 6" id="KW-0597">Phosphoprotein</keyword>
<dbReference type="Proteomes" id="UP000248168">
    <property type="component" value="Unassembled WGS sequence"/>
</dbReference>
<gene>
    <name evidence="8" type="ORF">NITLEN_30029</name>
</gene>
<dbReference type="PANTHER" id="PTHR48111:SF1">
    <property type="entry name" value="TWO-COMPONENT RESPONSE REGULATOR ORR33"/>
    <property type="match status" value="1"/>
</dbReference>
<dbReference type="PROSITE" id="PS50110">
    <property type="entry name" value="RESPONSE_REGULATORY"/>
    <property type="match status" value="1"/>
</dbReference>
<evidence type="ECO:0000313" key="8">
    <source>
        <dbReference type="EMBL" id="SPP65115.1"/>
    </source>
</evidence>
<dbReference type="Pfam" id="PF13581">
    <property type="entry name" value="HATPase_c_2"/>
    <property type="match status" value="1"/>
</dbReference>
<organism evidence="8 9">
    <name type="scientific">Nitrospira lenta</name>
    <dbReference type="NCBI Taxonomy" id="1436998"/>
    <lineage>
        <taxon>Bacteria</taxon>
        <taxon>Pseudomonadati</taxon>
        <taxon>Nitrospirota</taxon>
        <taxon>Nitrospiria</taxon>
        <taxon>Nitrospirales</taxon>
        <taxon>Nitrospiraceae</taxon>
        <taxon>Nitrospira</taxon>
    </lineage>
</organism>
<dbReference type="RefSeq" id="WP_121989441.1">
    <property type="nucleotide sequence ID" value="NZ_OUNR01000016.1"/>
</dbReference>
<dbReference type="CDD" id="cd00156">
    <property type="entry name" value="REC"/>
    <property type="match status" value="1"/>
</dbReference>
<dbReference type="GO" id="GO:0005829">
    <property type="term" value="C:cytosol"/>
    <property type="evidence" value="ECO:0007669"/>
    <property type="project" value="TreeGrafter"/>
</dbReference>
<dbReference type="InterPro" id="IPR039420">
    <property type="entry name" value="WalR-like"/>
</dbReference>
<evidence type="ECO:0000256" key="2">
    <source>
        <dbReference type="ARBA" id="ARBA00023012"/>
    </source>
</evidence>
<evidence type="ECO:0000259" key="7">
    <source>
        <dbReference type="PROSITE" id="PS50110"/>
    </source>
</evidence>
<dbReference type="OrthoDB" id="9770645at2"/>
<dbReference type="Pfam" id="PF00072">
    <property type="entry name" value="Response_reg"/>
    <property type="match status" value="1"/>
</dbReference>
<dbReference type="GO" id="GO:0006355">
    <property type="term" value="P:regulation of DNA-templated transcription"/>
    <property type="evidence" value="ECO:0007669"/>
    <property type="project" value="TreeGrafter"/>
</dbReference>
<evidence type="ECO:0000256" key="1">
    <source>
        <dbReference type="ARBA" id="ARBA00022553"/>
    </source>
</evidence>
<feature type="domain" description="Response regulatory" evidence="7">
    <location>
        <begin position="9"/>
        <end position="123"/>
    </location>
</feature>
<feature type="modified residue" description="4-aspartylphosphate" evidence="6">
    <location>
        <position position="58"/>
    </location>
</feature>
<dbReference type="EMBL" id="OUNR01000016">
    <property type="protein sequence ID" value="SPP65115.1"/>
    <property type="molecule type" value="Genomic_DNA"/>
</dbReference>
<dbReference type="InParanoid" id="A0A330L5J8"/>
<dbReference type="InterPro" id="IPR036890">
    <property type="entry name" value="HATPase_C_sf"/>
</dbReference>
<dbReference type="InterPro" id="IPR003594">
    <property type="entry name" value="HATPase_dom"/>
</dbReference>
<dbReference type="AlphaFoldDB" id="A0A330L5J8"/>
<protein>
    <submittedName>
        <fullName evidence="8">Putative Response regulator with ATPase domain</fullName>
    </submittedName>
</protein>
<dbReference type="GO" id="GO:0000156">
    <property type="term" value="F:phosphorelay response regulator activity"/>
    <property type="evidence" value="ECO:0007669"/>
    <property type="project" value="TreeGrafter"/>
</dbReference>
<proteinExistence type="predicted"/>
<dbReference type="GO" id="GO:0000976">
    <property type="term" value="F:transcription cis-regulatory region binding"/>
    <property type="evidence" value="ECO:0007669"/>
    <property type="project" value="TreeGrafter"/>
</dbReference>
<name>A0A330L5J8_9BACT</name>
<evidence type="ECO:0000256" key="5">
    <source>
        <dbReference type="ARBA" id="ARBA00023163"/>
    </source>
</evidence>
<dbReference type="GO" id="GO:0032993">
    <property type="term" value="C:protein-DNA complex"/>
    <property type="evidence" value="ECO:0007669"/>
    <property type="project" value="TreeGrafter"/>
</dbReference>
<evidence type="ECO:0000256" key="6">
    <source>
        <dbReference type="PROSITE-ProRule" id="PRU00169"/>
    </source>
</evidence>
<dbReference type="SMART" id="SM00448">
    <property type="entry name" value="REC"/>
    <property type="match status" value="1"/>
</dbReference>
<sequence>MNTPTVSCTVLVVDPCRDTQAQILGHLQDRGFSVITASDPSTALATIELTAPDIVLTDSFLPEGSGLTLTQTLRARQVPCPVIVMAAHQSEQAVIHALRAGAVDFLQKPVGVEELAHALQRARYLLPADMAETPGLVRSDYELTVDSDPRHIPGIVSWLIRATAGALSDTTQLHLRGTLQELLLNAVEHGNLEISYQVKQQAIDQNRLSQLVQERLAQPRLVQRTVTIHVHCDRQAGLLEYRIIDQGKGFQWKTLLHRTAAPCQVEDASGRGIFLARSFFPNLRYNDRGNEVTVQIPIH</sequence>
<evidence type="ECO:0000256" key="3">
    <source>
        <dbReference type="ARBA" id="ARBA00023015"/>
    </source>
</evidence>
<dbReference type="InterPro" id="IPR011006">
    <property type="entry name" value="CheY-like_superfamily"/>
</dbReference>
<reference evidence="9" key="1">
    <citation type="submission" date="2018-04" db="EMBL/GenBank/DDBJ databases">
        <authorList>
            <person name="Lucker S."/>
            <person name="Sakoula D."/>
        </authorList>
    </citation>
    <scope>NUCLEOTIDE SEQUENCE [LARGE SCALE GENOMIC DNA]</scope>
</reference>
<accession>A0A330L5J8</accession>
<keyword evidence="3" id="KW-0805">Transcription regulation</keyword>
<dbReference type="InterPro" id="IPR001789">
    <property type="entry name" value="Sig_transdc_resp-reg_receiver"/>
</dbReference>
<evidence type="ECO:0000313" key="9">
    <source>
        <dbReference type="Proteomes" id="UP000248168"/>
    </source>
</evidence>
<dbReference type="Gene3D" id="3.30.565.10">
    <property type="entry name" value="Histidine kinase-like ATPase, C-terminal domain"/>
    <property type="match status" value="1"/>
</dbReference>
<keyword evidence="9" id="KW-1185">Reference proteome</keyword>